<evidence type="ECO:0000256" key="2">
    <source>
        <dbReference type="SAM" id="MobiDB-lite"/>
    </source>
</evidence>
<proteinExistence type="predicted"/>
<feature type="coiled-coil region" evidence="1">
    <location>
        <begin position="158"/>
        <end position="185"/>
    </location>
</feature>
<evidence type="ECO:0000313" key="4">
    <source>
        <dbReference type="Proteomes" id="UP000027138"/>
    </source>
</evidence>
<evidence type="ECO:0000256" key="1">
    <source>
        <dbReference type="SAM" id="Coils"/>
    </source>
</evidence>
<feature type="compositionally biased region" description="Basic residues" evidence="2">
    <location>
        <begin position="22"/>
        <end position="37"/>
    </location>
</feature>
<keyword evidence="1" id="KW-0175">Coiled coil</keyword>
<gene>
    <name evidence="3" type="ORF">JCGZ_16926</name>
</gene>
<evidence type="ECO:0000313" key="3">
    <source>
        <dbReference type="EMBL" id="KDP30567.1"/>
    </source>
</evidence>
<feature type="region of interest" description="Disordered" evidence="2">
    <location>
        <begin position="1"/>
        <end position="50"/>
    </location>
</feature>
<protein>
    <submittedName>
        <fullName evidence="3">Uncharacterized protein</fullName>
    </submittedName>
</protein>
<accession>A0A067K352</accession>
<reference evidence="3 4" key="1">
    <citation type="journal article" date="2014" name="PLoS ONE">
        <title>Global Analysis of Gene Expression Profiles in Physic Nut (Jatropha curcas L.) Seedlings Exposed to Salt Stress.</title>
        <authorList>
            <person name="Zhang L."/>
            <person name="Zhang C."/>
            <person name="Wu P."/>
            <person name="Chen Y."/>
            <person name="Li M."/>
            <person name="Jiang H."/>
            <person name="Wu G."/>
        </authorList>
    </citation>
    <scope>NUCLEOTIDE SEQUENCE [LARGE SCALE GENOMIC DNA]</scope>
    <source>
        <strain evidence="4">cv. GZQX0401</strain>
        <tissue evidence="3">Young leaves</tissue>
    </source>
</reference>
<dbReference type="EMBL" id="KK914665">
    <property type="protein sequence ID" value="KDP30567.1"/>
    <property type="molecule type" value="Genomic_DNA"/>
</dbReference>
<dbReference type="AlphaFoldDB" id="A0A067K352"/>
<dbReference type="Proteomes" id="UP000027138">
    <property type="component" value="Unassembled WGS sequence"/>
</dbReference>
<keyword evidence="4" id="KW-1185">Reference proteome</keyword>
<organism evidence="3 4">
    <name type="scientific">Jatropha curcas</name>
    <name type="common">Barbados nut</name>
    <dbReference type="NCBI Taxonomy" id="180498"/>
    <lineage>
        <taxon>Eukaryota</taxon>
        <taxon>Viridiplantae</taxon>
        <taxon>Streptophyta</taxon>
        <taxon>Embryophyta</taxon>
        <taxon>Tracheophyta</taxon>
        <taxon>Spermatophyta</taxon>
        <taxon>Magnoliopsida</taxon>
        <taxon>eudicotyledons</taxon>
        <taxon>Gunneridae</taxon>
        <taxon>Pentapetalae</taxon>
        <taxon>rosids</taxon>
        <taxon>fabids</taxon>
        <taxon>Malpighiales</taxon>
        <taxon>Euphorbiaceae</taxon>
        <taxon>Crotonoideae</taxon>
        <taxon>Jatropheae</taxon>
        <taxon>Jatropha</taxon>
    </lineage>
</organism>
<name>A0A067K352_JATCU</name>
<sequence>MPIQKKDMMGANFLKKAEEQRRKKREAKATTKPKKKPARSEGLVLRDEEEEENIKILTPAQPSSLPITPLTTSIFYPPILEHSAPPNLDITVPDIAARNAVEVHNLEVHMVDYAVNEETPLSKRRKRPKQRLWKKQLNLATEEYKKVSGEALITSSKIVQLKKEKVELETAKQTTEQERDELRHEM</sequence>